<accession>A0A8E2EPV1</accession>
<dbReference type="Proteomes" id="UP000250140">
    <property type="component" value="Unassembled WGS sequence"/>
</dbReference>
<gene>
    <name evidence="2" type="ORF">AOQ84DRAFT_392791</name>
</gene>
<name>A0A8E2EPV1_9PEZI</name>
<organism evidence="2 3">
    <name type="scientific">Glonium stellatum</name>
    <dbReference type="NCBI Taxonomy" id="574774"/>
    <lineage>
        <taxon>Eukaryota</taxon>
        <taxon>Fungi</taxon>
        <taxon>Dikarya</taxon>
        <taxon>Ascomycota</taxon>
        <taxon>Pezizomycotina</taxon>
        <taxon>Dothideomycetes</taxon>
        <taxon>Pleosporomycetidae</taxon>
        <taxon>Gloniales</taxon>
        <taxon>Gloniaceae</taxon>
        <taxon>Glonium</taxon>
    </lineage>
</organism>
<feature type="non-terminal residue" evidence="2">
    <location>
        <position position="1"/>
    </location>
</feature>
<reference evidence="2 3" key="1">
    <citation type="journal article" date="2016" name="Nat. Commun.">
        <title>Ectomycorrhizal ecology is imprinted in the genome of the dominant symbiotic fungus Cenococcum geophilum.</title>
        <authorList>
            <consortium name="DOE Joint Genome Institute"/>
            <person name="Peter M."/>
            <person name="Kohler A."/>
            <person name="Ohm R.A."/>
            <person name="Kuo A."/>
            <person name="Krutzmann J."/>
            <person name="Morin E."/>
            <person name="Arend M."/>
            <person name="Barry K.W."/>
            <person name="Binder M."/>
            <person name="Choi C."/>
            <person name="Clum A."/>
            <person name="Copeland A."/>
            <person name="Grisel N."/>
            <person name="Haridas S."/>
            <person name="Kipfer T."/>
            <person name="LaButti K."/>
            <person name="Lindquist E."/>
            <person name="Lipzen A."/>
            <person name="Maire R."/>
            <person name="Meier B."/>
            <person name="Mihaltcheva S."/>
            <person name="Molinier V."/>
            <person name="Murat C."/>
            <person name="Poggeler S."/>
            <person name="Quandt C.A."/>
            <person name="Sperisen C."/>
            <person name="Tritt A."/>
            <person name="Tisserant E."/>
            <person name="Crous P.W."/>
            <person name="Henrissat B."/>
            <person name="Nehls U."/>
            <person name="Egli S."/>
            <person name="Spatafora J.W."/>
            <person name="Grigoriev I.V."/>
            <person name="Martin F.M."/>
        </authorList>
    </citation>
    <scope>NUCLEOTIDE SEQUENCE [LARGE SCALE GENOMIC DNA]</scope>
    <source>
        <strain evidence="2 3">CBS 207.34</strain>
    </source>
</reference>
<feature type="compositionally biased region" description="Basic and acidic residues" evidence="1">
    <location>
        <begin position="1"/>
        <end position="23"/>
    </location>
</feature>
<sequence>QTDRQRQTERQRENRERNRERKIQKQKPTYYSRPAKPVKKGPAIARKASLLQGAVEKPPRPFLGTHPRTQANSKHYL</sequence>
<protein>
    <submittedName>
        <fullName evidence="2">Uncharacterized protein</fullName>
    </submittedName>
</protein>
<evidence type="ECO:0000256" key="1">
    <source>
        <dbReference type="SAM" id="MobiDB-lite"/>
    </source>
</evidence>
<dbReference type="EMBL" id="KV750905">
    <property type="protein sequence ID" value="OCL02686.1"/>
    <property type="molecule type" value="Genomic_DNA"/>
</dbReference>
<evidence type="ECO:0000313" key="2">
    <source>
        <dbReference type="EMBL" id="OCL02686.1"/>
    </source>
</evidence>
<feature type="region of interest" description="Disordered" evidence="1">
    <location>
        <begin position="1"/>
        <end position="77"/>
    </location>
</feature>
<keyword evidence="3" id="KW-1185">Reference proteome</keyword>
<feature type="compositionally biased region" description="Polar residues" evidence="1">
    <location>
        <begin position="67"/>
        <end position="77"/>
    </location>
</feature>
<proteinExistence type="predicted"/>
<evidence type="ECO:0000313" key="3">
    <source>
        <dbReference type="Proteomes" id="UP000250140"/>
    </source>
</evidence>
<dbReference type="AlphaFoldDB" id="A0A8E2EPV1"/>